<dbReference type="SUPFAM" id="SSF47413">
    <property type="entry name" value="lambda repressor-like DNA-binding domains"/>
    <property type="match status" value="1"/>
</dbReference>
<gene>
    <name evidence="1" type="ORF">GAK29_01690</name>
</gene>
<protein>
    <recommendedName>
        <fullName evidence="3">Cro/Cl family transcriptional regulator</fullName>
    </recommendedName>
</protein>
<dbReference type="AlphaFoldDB" id="A0A833PHJ4"/>
<evidence type="ECO:0000313" key="2">
    <source>
        <dbReference type="Proteomes" id="UP000490535"/>
    </source>
</evidence>
<dbReference type="RefSeq" id="WP_151713393.1">
    <property type="nucleotide sequence ID" value="NZ_BKEF01000005.1"/>
</dbReference>
<dbReference type="Gene3D" id="1.10.260.40">
    <property type="entry name" value="lambda repressor-like DNA-binding domains"/>
    <property type="match status" value="1"/>
</dbReference>
<dbReference type="InterPro" id="IPR010982">
    <property type="entry name" value="Lambda_DNA-bd_dom_sf"/>
</dbReference>
<reference evidence="2" key="1">
    <citation type="journal article" date="2020" name="MBio">
        <title>Horizontal gene transfer to a defensive symbiont with a reduced genome amongst a multipartite beetle microbiome.</title>
        <authorList>
            <person name="Waterworth S.C."/>
            <person name="Florez L.V."/>
            <person name="Rees E.R."/>
            <person name="Hertweck C."/>
            <person name="Kaltenpoth M."/>
            <person name="Kwan J.C."/>
        </authorList>
    </citation>
    <scope>NUCLEOTIDE SEQUENCE [LARGE SCALE GENOMIC DNA]</scope>
</reference>
<comment type="caution">
    <text evidence="1">The sequence shown here is derived from an EMBL/GenBank/DDBJ whole genome shotgun (WGS) entry which is preliminary data.</text>
</comment>
<dbReference type="GO" id="GO:0003677">
    <property type="term" value="F:DNA binding"/>
    <property type="evidence" value="ECO:0007669"/>
    <property type="project" value="InterPro"/>
</dbReference>
<sequence length="73" mass="8090">MKIQIYQNLIDHFGGQKNTAIAIGVEQPTVSGYLNGRWKMPPIVAIRAEKATDGKFKAIELCPSLKEFQTLTA</sequence>
<accession>A0A833PHJ4</accession>
<dbReference type="Pfam" id="PF15943">
    <property type="entry name" value="YdaS_toxin"/>
    <property type="match status" value="1"/>
</dbReference>
<dbReference type="Proteomes" id="UP000490535">
    <property type="component" value="Unassembled WGS sequence"/>
</dbReference>
<proteinExistence type="predicted"/>
<name>A0A833PHJ4_ACIBZ</name>
<evidence type="ECO:0008006" key="3">
    <source>
        <dbReference type="Google" id="ProtNLM"/>
    </source>
</evidence>
<dbReference type="EMBL" id="WNDP01000033">
    <property type="protein sequence ID" value="KAF1025828.1"/>
    <property type="molecule type" value="Genomic_DNA"/>
</dbReference>
<dbReference type="InterPro" id="IPR031856">
    <property type="entry name" value="YdaS_toxin-like"/>
</dbReference>
<evidence type="ECO:0000313" key="1">
    <source>
        <dbReference type="EMBL" id="KAF1025828.1"/>
    </source>
</evidence>
<organism evidence="1 2">
    <name type="scientific">Acinetobacter bereziniae</name>
    <name type="common">Acinetobacter genomosp. 10</name>
    <dbReference type="NCBI Taxonomy" id="106648"/>
    <lineage>
        <taxon>Bacteria</taxon>
        <taxon>Pseudomonadati</taxon>
        <taxon>Pseudomonadota</taxon>
        <taxon>Gammaproteobacteria</taxon>
        <taxon>Moraxellales</taxon>
        <taxon>Moraxellaceae</taxon>
        <taxon>Acinetobacter</taxon>
    </lineage>
</organism>